<dbReference type="AlphaFoldDB" id="A0A6I3I8Y4"/>
<feature type="domain" description="DUF5709" evidence="2">
    <location>
        <begin position="118"/>
        <end position="164"/>
    </location>
</feature>
<feature type="region of interest" description="Disordered" evidence="1">
    <location>
        <begin position="1"/>
        <end position="183"/>
    </location>
</feature>
<evidence type="ECO:0000259" key="2">
    <source>
        <dbReference type="Pfam" id="PF18970"/>
    </source>
</evidence>
<comment type="caution">
    <text evidence="3">The sequence shown here is derived from an EMBL/GenBank/DDBJ whole genome shotgun (WGS) entry which is preliminary data.</text>
</comment>
<feature type="compositionally biased region" description="Acidic residues" evidence="1">
    <location>
        <begin position="11"/>
        <end position="24"/>
    </location>
</feature>
<dbReference type="EMBL" id="WLVL01000039">
    <property type="protein sequence ID" value="MTB72664.1"/>
    <property type="molecule type" value="Genomic_DNA"/>
</dbReference>
<evidence type="ECO:0000256" key="1">
    <source>
        <dbReference type="SAM" id="MobiDB-lite"/>
    </source>
</evidence>
<protein>
    <recommendedName>
        <fullName evidence="2">DUF5709 domain-containing protein</fullName>
    </recommendedName>
</protein>
<feature type="compositionally biased region" description="Basic and acidic residues" evidence="1">
    <location>
        <begin position="85"/>
        <end position="101"/>
    </location>
</feature>
<keyword evidence="4" id="KW-1185">Reference proteome</keyword>
<proteinExistence type="predicted"/>
<dbReference type="Pfam" id="PF18970">
    <property type="entry name" value="DUF5709"/>
    <property type="match status" value="1"/>
</dbReference>
<reference evidence="3 4" key="1">
    <citation type="submission" date="2019-11" db="EMBL/GenBank/DDBJ databases">
        <title>Whole genome sequencing identifies a novel species of the genus Arsenicicoccus isolated from human blood.</title>
        <authorList>
            <person name="Jeong J.H."/>
            <person name="Kweon O.J."/>
            <person name="Kim H.R."/>
            <person name="Kim T.-H."/>
            <person name="Ha S.-M."/>
            <person name="Lee M.-K."/>
        </authorList>
    </citation>
    <scope>NUCLEOTIDE SEQUENCE [LARGE SCALE GENOMIC DNA]</scope>
    <source>
        <strain evidence="3 4">MKL-02</strain>
    </source>
</reference>
<gene>
    <name evidence="3" type="ORF">GGG17_11930</name>
</gene>
<evidence type="ECO:0000313" key="3">
    <source>
        <dbReference type="EMBL" id="MTB72664.1"/>
    </source>
</evidence>
<evidence type="ECO:0000313" key="4">
    <source>
        <dbReference type="Proteomes" id="UP000431092"/>
    </source>
</evidence>
<feature type="compositionally biased region" description="Basic and acidic residues" evidence="1">
    <location>
        <begin position="63"/>
        <end position="76"/>
    </location>
</feature>
<accession>A0A6I3I8Y4</accession>
<organism evidence="3 4">
    <name type="scientific">Arsenicicoccus cauae</name>
    <dbReference type="NCBI Taxonomy" id="2663847"/>
    <lineage>
        <taxon>Bacteria</taxon>
        <taxon>Bacillati</taxon>
        <taxon>Actinomycetota</taxon>
        <taxon>Actinomycetes</taxon>
        <taxon>Micrococcales</taxon>
        <taxon>Intrasporangiaceae</taxon>
        <taxon>Arsenicicoccus</taxon>
    </lineage>
</organism>
<sequence length="183" mass="20058">MSDQFNLEPGDSGDQDSFSIDDETQLSGEDQLLDRGVDDLLDEGYSPPERPREVESYGITAQEQHDGETIDMRLEEELPDDPQDEHDPRAHVRHGDDRVGGDDPDAIAAEDDFLGDPEVGDRRAGRLVAPDEGAHEDRESDLVAEDEGFSGGAASAEEAAVHVIGGDRDLDEDEDDREYPRLG</sequence>
<dbReference type="RefSeq" id="WP_154593916.1">
    <property type="nucleotide sequence ID" value="NZ_WLVL01000039.1"/>
</dbReference>
<name>A0A6I3I8Y4_9MICO</name>
<dbReference type="InterPro" id="IPR043763">
    <property type="entry name" value="DUF5709"/>
</dbReference>
<feature type="compositionally biased region" description="Basic and acidic residues" evidence="1">
    <location>
        <begin position="132"/>
        <end position="141"/>
    </location>
</feature>
<dbReference type="Proteomes" id="UP000431092">
    <property type="component" value="Unassembled WGS sequence"/>
</dbReference>
<feature type="compositionally biased region" description="Acidic residues" evidence="1">
    <location>
        <begin position="102"/>
        <end position="115"/>
    </location>
</feature>